<dbReference type="Proteomes" id="UP001148786">
    <property type="component" value="Unassembled WGS sequence"/>
</dbReference>
<comment type="caution">
    <text evidence="2">The sequence shown here is derived from an EMBL/GenBank/DDBJ whole genome shotgun (WGS) entry which is preliminary data.</text>
</comment>
<evidence type="ECO:0000256" key="1">
    <source>
        <dbReference type="SAM" id="MobiDB-lite"/>
    </source>
</evidence>
<dbReference type="OrthoDB" id="3006100at2759"/>
<dbReference type="EMBL" id="JANKHO010001848">
    <property type="protein sequence ID" value="KAJ3497654.1"/>
    <property type="molecule type" value="Genomic_DNA"/>
</dbReference>
<name>A0A9W8JUE8_9AGAR</name>
<dbReference type="AlphaFoldDB" id="A0A9W8JUE8"/>
<feature type="compositionally biased region" description="Basic and acidic residues" evidence="1">
    <location>
        <begin position="57"/>
        <end position="69"/>
    </location>
</feature>
<evidence type="ECO:0000313" key="3">
    <source>
        <dbReference type="Proteomes" id="UP001148786"/>
    </source>
</evidence>
<reference evidence="2" key="1">
    <citation type="submission" date="2022-07" db="EMBL/GenBank/DDBJ databases">
        <title>Genome Sequence of Agrocybe chaxingu.</title>
        <authorList>
            <person name="Buettner E."/>
        </authorList>
    </citation>
    <scope>NUCLEOTIDE SEQUENCE</scope>
    <source>
        <strain evidence="2">MP-N11</strain>
    </source>
</reference>
<feature type="region of interest" description="Disordered" evidence="1">
    <location>
        <begin position="1"/>
        <end position="28"/>
    </location>
</feature>
<gene>
    <name evidence="2" type="ORF">NLJ89_g10322</name>
</gene>
<keyword evidence="3" id="KW-1185">Reference proteome</keyword>
<protein>
    <submittedName>
        <fullName evidence="2">Uncharacterized protein</fullName>
    </submittedName>
</protein>
<evidence type="ECO:0000313" key="2">
    <source>
        <dbReference type="EMBL" id="KAJ3497654.1"/>
    </source>
</evidence>
<accession>A0A9W8JUE8</accession>
<proteinExistence type="predicted"/>
<sequence length="196" mass="21948">MELPCEYNLNEEDEDRQHRPPRLVRSSRGLEVLEMTSVPVCIGSGSGGMRSSSSRSSSRDRGDERRPPSDECVWEWCFRRMRTLRELCISKMDTGTVLDLIAQPSAPSTPTTSSEVGISVAEDAVLPRLEKVKIGHCTTFVGPAARLRNANPEGALLKFRVRRPEVEVEWNVVDNLRIRSRQTSAARPAFLELLSP</sequence>
<organism evidence="2 3">
    <name type="scientific">Agrocybe chaxingu</name>
    <dbReference type="NCBI Taxonomy" id="84603"/>
    <lineage>
        <taxon>Eukaryota</taxon>
        <taxon>Fungi</taxon>
        <taxon>Dikarya</taxon>
        <taxon>Basidiomycota</taxon>
        <taxon>Agaricomycotina</taxon>
        <taxon>Agaricomycetes</taxon>
        <taxon>Agaricomycetidae</taxon>
        <taxon>Agaricales</taxon>
        <taxon>Agaricineae</taxon>
        <taxon>Strophariaceae</taxon>
        <taxon>Agrocybe</taxon>
    </lineage>
</organism>
<feature type="region of interest" description="Disordered" evidence="1">
    <location>
        <begin position="40"/>
        <end position="69"/>
    </location>
</feature>